<dbReference type="AlphaFoldDB" id="A0A285LWU3"/>
<reference evidence="2 3" key="1">
    <citation type="submission" date="2017-09" db="EMBL/GenBank/DDBJ databases">
        <authorList>
            <person name="Ehlers B."/>
            <person name="Leendertz F.H."/>
        </authorList>
    </citation>
    <scope>NUCLEOTIDE SEQUENCE [LARGE SCALE GENOMIC DNA]</scope>
    <source>
        <strain evidence="2 3">DSM 45537</strain>
    </source>
</reference>
<sequence length="180" mass="19192">MRFVGSGIRTRLPLVLATVAALGALGCSAVEKGADMVQDAGKSDTARANVGDCINVIEGSMIDSKTEPVDCSSDQAVYKVVQVLEEKTECHADYTSYEETLNGGTTAFLCLAPNFKQGLCYNESMLTGYKYVACTAAEASFKVVQRIDGQADEQLCGEDADKFLTLTEPKTTFCLGSPKS</sequence>
<proteinExistence type="predicted"/>
<protein>
    <submittedName>
        <fullName evidence="2">Uncharacterized protein</fullName>
    </submittedName>
</protein>
<evidence type="ECO:0000313" key="3">
    <source>
        <dbReference type="Proteomes" id="UP000219565"/>
    </source>
</evidence>
<dbReference type="EMBL" id="OBEG01000006">
    <property type="protein sequence ID" value="SNY88617.1"/>
    <property type="molecule type" value="Genomic_DNA"/>
</dbReference>
<keyword evidence="3" id="KW-1185">Reference proteome</keyword>
<evidence type="ECO:0000313" key="2">
    <source>
        <dbReference type="EMBL" id="SNY88617.1"/>
    </source>
</evidence>
<organism evidence="2 3">
    <name type="scientific">Nocardia amikacinitolerans</name>
    <dbReference type="NCBI Taxonomy" id="756689"/>
    <lineage>
        <taxon>Bacteria</taxon>
        <taxon>Bacillati</taxon>
        <taxon>Actinomycetota</taxon>
        <taxon>Actinomycetes</taxon>
        <taxon>Mycobacteriales</taxon>
        <taxon>Nocardiaceae</taxon>
        <taxon>Nocardia</taxon>
    </lineage>
</organism>
<gene>
    <name evidence="2" type="ORF">SAMN04244553_5597</name>
</gene>
<feature type="chain" id="PRO_5011465660" evidence="1">
    <location>
        <begin position="30"/>
        <end position="180"/>
    </location>
</feature>
<dbReference type="RefSeq" id="WP_067782263.1">
    <property type="nucleotide sequence ID" value="NZ_JAMTCV010000014.1"/>
</dbReference>
<accession>A0A285LWU3</accession>
<evidence type="ECO:0000256" key="1">
    <source>
        <dbReference type="SAM" id="SignalP"/>
    </source>
</evidence>
<name>A0A285LWU3_9NOCA</name>
<dbReference type="STRING" id="1379680.GCA_001612615_01838"/>
<dbReference type="Proteomes" id="UP000219565">
    <property type="component" value="Unassembled WGS sequence"/>
</dbReference>
<dbReference type="OrthoDB" id="3635048at2"/>
<dbReference type="PROSITE" id="PS51257">
    <property type="entry name" value="PROKAR_LIPOPROTEIN"/>
    <property type="match status" value="1"/>
</dbReference>
<feature type="signal peptide" evidence="1">
    <location>
        <begin position="1"/>
        <end position="29"/>
    </location>
</feature>
<keyword evidence="1" id="KW-0732">Signal</keyword>